<dbReference type="STRING" id="1125712.HMPREF1316_2529"/>
<keyword evidence="3" id="KW-1185">Reference proteome</keyword>
<evidence type="ECO:0000313" key="2">
    <source>
        <dbReference type="EMBL" id="ERL09930.1"/>
    </source>
</evidence>
<dbReference type="EMBL" id="AWEZ01000018">
    <property type="protein sequence ID" value="ERL09930.1"/>
    <property type="molecule type" value="Genomic_DNA"/>
</dbReference>
<feature type="compositionally biased region" description="Basic and acidic residues" evidence="1">
    <location>
        <begin position="121"/>
        <end position="149"/>
    </location>
</feature>
<sequence>MYGNVAGAMGHLAGGRTQAASPHDTGRTDDMACRCADIGNVNADLNTLARAEEGLPGLDTAASGIEEATQGLASAVGTAVEVSTASVSSDIYSKGVRDARGKIASDIRAKRADLQSTLKAYQEEDRAYHAEQDRKEAEERQREQEASSK</sequence>
<evidence type="ECO:0000313" key="3">
    <source>
        <dbReference type="Proteomes" id="UP000016638"/>
    </source>
</evidence>
<gene>
    <name evidence="2" type="ORF">HMPREF1316_2529</name>
</gene>
<feature type="region of interest" description="Disordered" evidence="1">
    <location>
        <begin position="120"/>
        <end position="149"/>
    </location>
</feature>
<comment type="caution">
    <text evidence="2">The sequence shown here is derived from an EMBL/GenBank/DDBJ whole genome shotgun (WGS) entry which is preliminary data.</text>
</comment>
<dbReference type="Proteomes" id="UP000016638">
    <property type="component" value="Unassembled WGS sequence"/>
</dbReference>
<name>U2TUA2_9ACTN</name>
<evidence type="ECO:0000256" key="1">
    <source>
        <dbReference type="SAM" id="MobiDB-lite"/>
    </source>
</evidence>
<reference evidence="2 3" key="1">
    <citation type="submission" date="2013-08" db="EMBL/GenBank/DDBJ databases">
        <authorList>
            <person name="Durkin A.S."/>
            <person name="Haft D.R."/>
            <person name="McCorrison J."/>
            <person name="Torralba M."/>
            <person name="Gillis M."/>
            <person name="Haft D.H."/>
            <person name="Methe B."/>
            <person name="Sutton G."/>
            <person name="Nelson K.E."/>
        </authorList>
    </citation>
    <scope>NUCLEOTIDE SEQUENCE [LARGE SCALE GENOMIC DNA]</scope>
    <source>
        <strain evidence="2 3">F0195</strain>
    </source>
</reference>
<proteinExistence type="predicted"/>
<accession>U2TUA2</accession>
<organism evidence="2 3">
    <name type="scientific">Olsenella profusa F0195</name>
    <dbReference type="NCBI Taxonomy" id="1125712"/>
    <lineage>
        <taxon>Bacteria</taxon>
        <taxon>Bacillati</taxon>
        <taxon>Actinomycetota</taxon>
        <taxon>Coriobacteriia</taxon>
        <taxon>Coriobacteriales</taxon>
        <taxon>Atopobiaceae</taxon>
        <taxon>Olsenella</taxon>
    </lineage>
</organism>
<dbReference type="AlphaFoldDB" id="U2TUA2"/>
<dbReference type="PATRIC" id="fig|1125712.3.peg.522"/>
<protein>
    <submittedName>
        <fullName evidence="2">Uncharacterized protein</fullName>
    </submittedName>
</protein>